<dbReference type="AlphaFoldDB" id="A0A1Z4KEP4"/>
<proteinExistence type="predicted"/>
<evidence type="ECO:0000313" key="1">
    <source>
        <dbReference type="EMBL" id="BAY67432.1"/>
    </source>
</evidence>
<dbReference type="Proteomes" id="UP000217507">
    <property type="component" value="Chromosome"/>
</dbReference>
<dbReference type="EMBL" id="AP018216">
    <property type="protein sequence ID" value="BAY67432.1"/>
    <property type="molecule type" value="Genomic_DNA"/>
</dbReference>
<protein>
    <submittedName>
        <fullName evidence="1">Uncharacterized protein</fullName>
    </submittedName>
</protein>
<reference evidence="1 2" key="1">
    <citation type="submission" date="2017-06" db="EMBL/GenBank/DDBJ databases">
        <title>Genome sequencing of cyanobaciteial culture collection at National Institute for Environmental Studies (NIES).</title>
        <authorList>
            <person name="Hirose Y."/>
            <person name="Shimura Y."/>
            <person name="Fujisawa T."/>
            <person name="Nakamura Y."/>
            <person name="Kawachi M."/>
        </authorList>
    </citation>
    <scope>NUCLEOTIDE SEQUENCE [LARGE SCALE GENOMIC DNA]</scope>
    <source>
        <strain evidence="1 2">NIES-23</strain>
    </source>
</reference>
<sequence>MLIAVLNLCLKEYFNCSDRYSIHFGFHLFKLITCYQKFFPKTIIIEYDLISCCRKIISLIESSSLSNVTMKAFSIIAIIVVSVLSYVPSEVMGEIPPAIALPQNGNINQENLPETIIERHEAAALTTEPVTINSQWNSVTKQPQNLQETSIPLEQKKGCESLSPFDLLNNPDALFKECVNPADNRTPQRVEPVEYLKVPGLDSGVKVNVTKF</sequence>
<name>A0A1Z4KEP4_ANAVA</name>
<gene>
    <name evidence="1" type="ORF">NIES23_02050</name>
</gene>
<accession>A0A1Z4KEP4</accession>
<evidence type="ECO:0000313" key="2">
    <source>
        <dbReference type="Proteomes" id="UP000217507"/>
    </source>
</evidence>
<organism evidence="1 2">
    <name type="scientific">Trichormus variabilis NIES-23</name>
    <dbReference type="NCBI Taxonomy" id="1973479"/>
    <lineage>
        <taxon>Bacteria</taxon>
        <taxon>Bacillati</taxon>
        <taxon>Cyanobacteriota</taxon>
        <taxon>Cyanophyceae</taxon>
        <taxon>Nostocales</taxon>
        <taxon>Nostocaceae</taxon>
        <taxon>Trichormus</taxon>
    </lineage>
</organism>